<evidence type="ECO:0000313" key="4">
    <source>
        <dbReference type="EMBL" id="GHG80201.1"/>
    </source>
</evidence>
<comment type="cofactor">
    <cofactor evidence="2">
        <name>Mn(2+)</name>
        <dbReference type="ChEBI" id="CHEBI:29035"/>
    </cofactor>
    <text evidence="2">The Mn(2+) ion enhances activity.</text>
</comment>
<dbReference type="SUPFAM" id="SSF53187">
    <property type="entry name" value="Zn-dependent exopeptidases"/>
    <property type="match status" value="1"/>
</dbReference>
<feature type="binding site" evidence="2">
    <location>
        <position position="137"/>
    </location>
    <ligand>
        <name>Mn(2+)</name>
        <dbReference type="ChEBI" id="CHEBI:29035"/>
        <label>2</label>
    </ligand>
</feature>
<evidence type="ECO:0000256" key="1">
    <source>
        <dbReference type="ARBA" id="ARBA00022801"/>
    </source>
</evidence>
<dbReference type="PANTHER" id="PTHR11014:SF63">
    <property type="entry name" value="METALLOPEPTIDASE, PUTATIVE (AFU_ORTHOLOGUE AFUA_6G09600)-RELATED"/>
    <property type="match status" value="1"/>
</dbReference>
<dbReference type="InterPro" id="IPR017439">
    <property type="entry name" value="Amidohydrolase"/>
</dbReference>
<name>A0A8J3H4P9_9RHOB</name>
<comment type="caution">
    <text evidence="4">The sequence shown here is derived from an EMBL/GenBank/DDBJ whole genome shotgun (WGS) entry which is preliminary data.</text>
</comment>
<dbReference type="CDD" id="cd05666">
    <property type="entry name" value="M20_Acy1-like"/>
    <property type="match status" value="1"/>
</dbReference>
<keyword evidence="1" id="KW-0378">Hydrolase</keyword>
<keyword evidence="2" id="KW-0479">Metal-binding</keyword>
<evidence type="ECO:0000313" key="5">
    <source>
        <dbReference type="Proteomes" id="UP000611500"/>
    </source>
</evidence>
<dbReference type="GO" id="GO:0050118">
    <property type="term" value="F:N-acetyldiaminopimelate deacetylase activity"/>
    <property type="evidence" value="ECO:0007669"/>
    <property type="project" value="UniProtKB-ARBA"/>
</dbReference>
<dbReference type="InterPro" id="IPR036264">
    <property type="entry name" value="Bact_exopeptidase_dim_dom"/>
</dbReference>
<dbReference type="InterPro" id="IPR011650">
    <property type="entry name" value="Peptidase_M20_dimer"/>
</dbReference>
<dbReference type="PIRSF" id="PIRSF005962">
    <property type="entry name" value="Pept_M20D_amidohydro"/>
    <property type="match status" value="1"/>
</dbReference>
<dbReference type="NCBIfam" id="TIGR01891">
    <property type="entry name" value="amidohydrolases"/>
    <property type="match status" value="1"/>
</dbReference>
<organism evidence="4 5">
    <name type="scientific">Pseudodonghicola xiamenensis</name>
    <dbReference type="NCBI Taxonomy" id="337702"/>
    <lineage>
        <taxon>Bacteria</taxon>
        <taxon>Pseudomonadati</taxon>
        <taxon>Pseudomonadota</taxon>
        <taxon>Alphaproteobacteria</taxon>
        <taxon>Rhodobacterales</taxon>
        <taxon>Paracoccaceae</taxon>
        <taxon>Pseudodonghicola</taxon>
    </lineage>
</organism>
<dbReference type="EMBL" id="BNAP01000001">
    <property type="protein sequence ID" value="GHG80201.1"/>
    <property type="molecule type" value="Genomic_DNA"/>
</dbReference>
<dbReference type="Gene3D" id="3.30.70.360">
    <property type="match status" value="1"/>
</dbReference>
<keyword evidence="2" id="KW-0464">Manganese</keyword>
<dbReference type="InterPro" id="IPR002933">
    <property type="entry name" value="Peptidase_M20"/>
</dbReference>
<dbReference type="RefSeq" id="WP_028092072.1">
    <property type="nucleotide sequence ID" value="NZ_BNAP01000001.1"/>
</dbReference>
<feature type="binding site" evidence="2">
    <location>
        <position position="104"/>
    </location>
    <ligand>
        <name>Mn(2+)</name>
        <dbReference type="ChEBI" id="CHEBI:29035"/>
        <label>2</label>
    </ligand>
</feature>
<dbReference type="AlphaFoldDB" id="A0A8J3H4P9"/>
<dbReference type="SUPFAM" id="SSF55031">
    <property type="entry name" value="Bacterial exopeptidase dimerisation domain"/>
    <property type="match status" value="1"/>
</dbReference>
<protein>
    <submittedName>
        <fullName evidence="4">Amidohydrolase</fullName>
    </submittedName>
</protein>
<feature type="binding site" evidence="2">
    <location>
        <position position="163"/>
    </location>
    <ligand>
        <name>Mn(2+)</name>
        <dbReference type="ChEBI" id="CHEBI:29035"/>
        <label>2</label>
    </ligand>
</feature>
<proteinExistence type="predicted"/>
<keyword evidence="5" id="KW-1185">Reference proteome</keyword>
<dbReference type="GO" id="GO:0019877">
    <property type="term" value="P:diaminopimelate biosynthetic process"/>
    <property type="evidence" value="ECO:0007669"/>
    <property type="project" value="UniProtKB-ARBA"/>
</dbReference>
<gene>
    <name evidence="4" type="ORF">GCM10010961_03140</name>
</gene>
<evidence type="ECO:0000256" key="2">
    <source>
        <dbReference type="PIRSR" id="PIRSR005962-1"/>
    </source>
</evidence>
<reference evidence="4" key="1">
    <citation type="journal article" date="2014" name="Int. J. Syst. Evol. Microbiol.">
        <title>Complete genome sequence of Corynebacterium casei LMG S-19264T (=DSM 44701T), isolated from a smear-ripened cheese.</title>
        <authorList>
            <consortium name="US DOE Joint Genome Institute (JGI-PGF)"/>
            <person name="Walter F."/>
            <person name="Albersmeier A."/>
            <person name="Kalinowski J."/>
            <person name="Ruckert C."/>
        </authorList>
    </citation>
    <scope>NUCLEOTIDE SEQUENCE</scope>
    <source>
        <strain evidence="4">CGMCC 1.7081</strain>
    </source>
</reference>
<feature type="binding site" evidence="2">
    <location>
        <position position="358"/>
    </location>
    <ligand>
        <name>Mn(2+)</name>
        <dbReference type="ChEBI" id="CHEBI:29035"/>
        <label>2</label>
    </ligand>
</feature>
<dbReference type="Pfam" id="PF07687">
    <property type="entry name" value="M20_dimer"/>
    <property type="match status" value="1"/>
</dbReference>
<dbReference type="PANTHER" id="PTHR11014">
    <property type="entry name" value="PEPTIDASE M20 FAMILY MEMBER"/>
    <property type="match status" value="1"/>
</dbReference>
<feature type="binding site" evidence="2">
    <location>
        <position position="102"/>
    </location>
    <ligand>
        <name>Mn(2+)</name>
        <dbReference type="ChEBI" id="CHEBI:29035"/>
        <label>2</label>
    </ligand>
</feature>
<feature type="domain" description="Peptidase M20 dimerisation" evidence="3">
    <location>
        <begin position="186"/>
        <end position="280"/>
    </location>
</feature>
<evidence type="ECO:0000259" key="3">
    <source>
        <dbReference type="Pfam" id="PF07687"/>
    </source>
</evidence>
<dbReference type="FunFam" id="3.30.70.360:FF:000001">
    <property type="entry name" value="N-acetyldiaminopimelate deacetylase"/>
    <property type="match status" value="1"/>
</dbReference>
<dbReference type="Gene3D" id="3.40.630.10">
    <property type="entry name" value="Zn peptidases"/>
    <property type="match status" value="1"/>
</dbReference>
<accession>A0A8J3H4P9</accession>
<sequence>MPVVNRIADYAEEMTAWRRHLHQIPELGFDCPETAAFIAARLRDFGVDEIHEGIAKTGIVAIIEGRGQGPTIGLRADFDALPIPEATGADYASTHPGKMHACGHDGHTTMLLGAAKYLAETRNFSGRVALIFQPAEEDGGGAGVMVEEGMLDRFDITQVYALHNAPGFVAGGFYTTPGALMAAVDQFHVHIKGVGGHGAMPQETRDPVVAAISIAQAFQTIVSRNNCALDDLVISVTQIHAGTTDNVIPETAYLNGTVRTFDPRVQRMVMRRMQAIVEGQALSFEVKAKLDYEVGYPATINDADKTGFAVEVAEEISGKDRVLGDVGREMGAEDFAYMLEKRPGAYLFIGQGETAGLHQPDYDFNDDIAPVGASFFARLVERAQPVAK</sequence>
<dbReference type="Proteomes" id="UP000611500">
    <property type="component" value="Unassembled WGS sequence"/>
</dbReference>
<reference evidence="4" key="2">
    <citation type="submission" date="2020-09" db="EMBL/GenBank/DDBJ databases">
        <authorList>
            <person name="Sun Q."/>
            <person name="Zhou Y."/>
        </authorList>
    </citation>
    <scope>NUCLEOTIDE SEQUENCE</scope>
    <source>
        <strain evidence="4">CGMCC 1.7081</strain>
    </source>
</reference>
<dbReference type="Pfam" id="PF01546">
    <property type="entry name" value="Peptidase_M20"/>
    <property type="match status" value="1"/>
</dbReference>
<dbReference type="GO" id="GO:0046872">
    <property type="term" value="F:metal ion binding"/>
    <property type="evidence" value="ECO:0007669"/>
    <property type="project" value="UniProtKB-KW"/>
</dbReference>